<keyword evidence="1" id="KW-1133">Transmembrane helix</keyword>
<evidence type="ECO:0000313" key="3">
    <source>
        <dbReference type="Proteomes" id="UP001497382"/>
    </source>
</evidence>
<keyword evidence="3" id="KW-1185">Reference proteome</keyword>
<dbReference type="Proteomes" id="UP001497382">
    <property type="component" value="Unassembled WGS sequence"/>
</dbReference>
<evidence type="ECO:0000256" key="1">
    <source>
        <dbReference type="SAM" id="Phobius"/>
    </source>
</evidence>
<gene>
    <name evidence="2" type="ORF">LARSCL_LOCUS16194</name>
</gene>
<dbReference type="AlphaFoldDB" id="A0AAV2B415"/>
<accession>A0AAV2B415</accession>
<keyword evidence="1" id="KW-0812">Transmembrane</keyword>
<protein>
    <submittedName>
        <fullName evidence="2">Uncharacterized protein</fullName>
    </submittedName>
</protein>
<sequence length="35" mass="3917">MPAFEQSSTSTYYSIFLFDIIVELSSPIFPLSTAN</sequence>
<reference evidence="2 3" key="1">
    <citation type="submission" date="2024-04" db="EMBL/GenBank/DDBJ databases">
        <authorList>
            <person name="Rising A."/>
            <person name="Reimegard J."/>
            <person name="Sonavane S."/>
            <person name="Akerstrom W."/>
            <person name="Nylinder S."/>
            <person name="Hedman E."/>
            <person name="Kallberg Y."/>
        </authorList>
    </citation>
    <scope>NUCLEOTIDE SEQUENCE [LARGE SCALE GENOMIC DNA]</scope>
</reference>
<evidence type="ECO:0000313" key="2">
    <source>
        <dbReference type="EMBL" id="CAL1289908.1"/>
    </source>
</evidence>
<proteinExistence type="predicted"/>
<dbReference type="EMBL" id="CAXIEN010000256">
    <property type="protein sequence ID" value="CAL1289908.1"/>
    <property type="molecule type" value="Genomic_DNA"/>
</dbReference>
<organism evidence="2 3">
    <name type="scientific">Larinioides sclopetarius</name>
    <dbReference type="NCBI Taxonomy" id="280406"/>
    <lineage>
        <taxon>Eukaryota</taxon>
        <taxon>Metazoa</taxon>
        <taxon>Ecdysozoa</taxon>
        <taxon>Arthropoda</taxon>
        <taxon>Chelicerata</taxon>
        <taxon>Arachnida</taxon>
        <taxon>Araneae</taxon>
        <taxon>Araneomorphae</taxon>
        <taxon>Entelegynae</taxon>
        <taxon>Araneoidea</taxon>
        <taxon>Araneidae</taxon>
        <taxon>Larinioides</taxon>
    </lineage>
</organism>
<feature type="transmembrane region" description="Helical" evidence="1">
    <location>
        <begin position="12"/>
        <end position="31"/>
    </location>
</feature>
<name>A0AAV2B415_9ARAC</name>
<comment type="caution">
    <text evidence="2">The sequence shown here is derived from an EMBL/GenBank/DDBJ whole genome shotgun (WGS) entry which is preliminary data.</text>
</comment>
<keyword evidence="1" id="KW-0472">Membrane</keyword>